<evidence type="ECO:0000313" key="4">
    <source>
        <dbReference type="Proteomes" id="UP000565745"/>
    </source>
</evidence>
<comment type="caution">
    <text evidence="3">The sequence shown here is derived from an EMBL/GenBank/DDBJ whole genome shotgun (WGS) entry which is preliminary data.</text>
</comment>
<evidence type="ECO:0000256" key="2">
    <source>
        <dbReference type="SAM" id="SignalP"/>
    </source>
</evidence>
<dbReference type="AlphaFoldDB" id="A0A7W6M9B0"/>
<keyword evidence="2" id="KW-0732">Signal</keyword>
<sequence length="91" mass="9418">MTPLRLTVTAVALASLAACGSDYSVRNGPQDVHPSPSRLASGAMAETTAPEITSVQHITVVNVTAPCAAHKSCHHGQYSGHKNDGSRPIVD</sequence>
<dbReference type="PROSITE" id="PS51257">
    <property type="entry name" value="PROKAR_LIPOPROTEIN"/>
    <property type="match status" value="1"/>
</dbReference>
<dbReference type="RefSeq" id="WP_025056070.1">
    <property type="nucleotide sequence ID" value="NZ_JACIFU010000003.1"/>
</dbReference>
<evidence type="ECO:0000256" key="1">
    <source>
        <dbReference type="SAM" id="MobiDB-lite"/>
    </source>
</evidence>
<proteinExistence type="predicted"/>
<dbReference type="Proteomes" id="UP000565745">
    <property type="component" value="Unassembled WGS sequence"/>
</dbReference>
<keyword evidence="4" id="KW-1185">Reference proteome</keyword>
<feature type="region of interest" description="Disordered" evidence="1">
    <location>
        <begin position="72"/>
        <end position="91"/>
    </location>
</feature>
<feature type="chain" id="PRO_5030764526" evidence="2">
    <location>
        <begin position="21"/>
        <end position="91"/>
    </location>
</feature>
<reference evidence="3 4" key="1">
    <citation type="submission" date="2020-08" db="EMBL/GenBank/DDBJ databases">
        <title>Genomic Encyclopedia of Type Strains, Phase IV (KMG-IV): sequencing the most valuable type-strain genomes for metagenomic binning, comparative biology and taxonomic classification.</title>
        <authorList>
            <person name="Goeker M."/>
        </authorList>
    </citation>
    <scope>NUCLEOTIDE SEQUENCE [LARGE SCALE GENOMIC DNA]</scope>
    <source>
        <strain evidence="3 4">DSM 101015</strain>
    </source>
</reference>
<feature type="signal peptide" evidence="2">
    <location>
        <begin position="1"/>
        <end position="20"/>
    </location>
</feature>
<name>A0A7W6M9B0_9RHOB</name>
<feature type="region of interest" description="Disordered" evidence="1">
    <location>
        <begin position="24"/>
        <end position="43"/>
    </location>
</feature>
<organism evidence="3 4">
    <name type="scientific">Sulfitobacter noctilucicola</name>
    <dbReference type="NCBI Taxonomy" id="1342301"/>
    <lineage>
        <taxon>Bacteria</taxon>
        <taxon>Pseudomonadati</taxon>
        <taxon>Pseudomonadota</taxon>
        <taxon>Alphaproteobacteria</taxon>
        <taxon>Rhodobacterales</taxon>
        <taxon>Roseobacteraceae</taxon>
        <taxon>Sulfitobacter</taxon>
    </lineage>
</organism>
<dbReference type="EMBL" id="JACIFU010000003">
    <property type="protein sequence ID" value="MBB4174821.1"/>
    <property type="molecule type" value="Genomic_DNA"/>
</dbReference>
<protein>
    <submittedName>
        <fullName evidence="3">Threonine dehydrogenase-like Zn-dependent dehydrogenase</fullName>
    </submittedName>
</protein>
<evidence type="ECO:0000313" key="3">
    <source>
        <dbReference type="EMBL" id="MBB4174821.1"/>
    </source>
</evidence>
<feature type="compositionally biased region" description="Basic and acidic residues" evidence="1">
    <location>
        <begin position="81"/>
        <end position="91"/>
    </location>
</feature>
<gene>
    <name evidence="3" type="ORF">GGR93_002609</name>
</gene>
<dbReference type="OrthoDB" id="9859158at2"/>
<accession>A0A7W6M9B0</accession>